<accession>A0A931FXN7</accession>
<dbReference type="GO" id="GO:0006508">
    <property type="term" value="P:proteolysis"/>
    <property type="evidence" value="ECO:0007669"/>
    <property type="project" value="UniProtKB-KW"/>
</dbReference>
<evidence type="ECO:0000313" key="6">
    <source>
        <dbReference type="EMBL" id="MBG0563758.1"/>
    </source>
</evidence>
<keyword evidence="3" id="KW-0378">Hydrolase</keyword>
<dbReference type="EMBL" id="JADQTO010000009">
    <property type="protein sequence ID" value="MBG0563758.1"/>
    <property type="molecule type" value="Genomic_DNA"/>
</dbReference>
<sequence length="270" mass="29974">MIRTTELVDQIKTEAPRVQLVCEPLGIKTEKFVVEGDIGLSEAGVLSYAARRIEIAEAVNGDPNAEKQGLLGIERDGKTLRWRPGRKLTYAVWRPSFTRDEEYEAVVSCMRSATADWQSICGIEFEHVVAKDTDEGLQFGEVTFPVVRQQGGGSVVAMAFFPDQAVTERVVWAFDGFFDPNGPFSTVGVMRHELGHALGFRHEHIRPGAPEIFNPESLEGTVDLTEYDPKSVMHYVAEGVGDPQLQFTAFDRTGARLVYGGPHSEFFYAD</sequence>
<dbReference type="Proteomes" id="UP000598146">
    <property type="component" value="Unassembled WGS sequence"/>
</dbReference>
<dbReference type="GO" id="GO:0008270">
    <property type="term" value="F:zinc ion binding"/>
    <property type="evidence" value="ECO:0007669"/>
    <property type="project" value="InterPro"/>
</dbReference>
<dbReference type="GO" id="GO:0031012">
    <property type="term" value="C:extracellular matrix"/>
    <property type="evidence" value="ECO:0007669"/>
    <property type="project" value="InterPro"/>
</dbReference>
<dbReference type="Pfam" id="PF00413">
    <property type="entry name" value="Peptidase_M10"/>
    <property type="match status" value="1"/>
</dbReference>
<feature type="domain" description="Peptidase metallopeptidase" evidence="5">
    <location>
        <begin position="78"/>
        <end position="238"/>
    </location>
</feature>
<keyword evidence="1" id="KW-0645">Protease</keyword>
<keyword evidence="7" id="KW-1185">Reference proteome</keyword>
<proteinExistence type="predicted"/>
<comment type="caution">
    <text evidence="6">The sequence shown here is derived from an EMBL/GenBank/DDBJ whole genome shotgun (WGS) entry which is preliminary data.</text>
</comment>
<evidence type="ECO:0000259" key="5">
    <source>
        <dbReference type="SMART" id="SM00235"/>
    </source>
</evidence>
<evidence type="ECO:0000256" key="4">
    <source>
        <dbReference type="ARBA" id="ARBA00022833"/>
    </source>
</evidence>
<evidence type="ECO:0000256" key="3">
    <source>
        <dbReference type="ARBA" id="ARBA00022801"/>
    </source>
</evidence>
<dbReference type="GO" id="GO:0004222">
    <property type="term" value="F:metalloendopeptidase activity"/>
    <property type="evidence" value="ECO:0007669"/>
    <property type="project" value="InterPro"/>
</dbReference>
<dbReference type="InterPro" id="IPR006026">
    <property type="entry name" value="Peptidase_Metallo"/>
</dbReference>
<evidence type="ECO:0000256" key="1">
    <source>
        <dbReference type="ARBA" id="ARBA00022670"/>
    </source>
</evidence>
<keyword evidence="6" id="KW-0482">Metalloprotease</keyword>
<dbReference type="InterPro" id="IPR024079">
    <property type="entry name" value="MetalloPept_cat_dom_sf"/>
</dbReference>
<dbReference type="SMART" id="SM00235">
    <property type="entry name" value="ZnMc"/>
    <property type="match status" value="1"/>
</dbReference>
<dbReference type="SUPFAM" id="SSF55486">
    <property type="entry name" value="Metalloproteases ('zincins'), catalytic domain"/>
    <property type="match status" value="1"/>
</dbReference>
<keyword evidence="4" id="KW-0862">Zinc</keyword>
<gene>
    <name evidence="6" type="ORF">I4J89_20135</name>
</gene>
<dbReference type="AlphaFoldDB" id="A0A931FXN7"/>
<keyword evidence="2" id="KW-0479">Metal-binding</keyword>
<organism evidence="6 7">
    <name type="scientific">Actinoplanes aureus</name>
    <dbReference type="NCBI Taxonomy" id="2792083"/>
    <lineage>
        <taxon>Bacteria</taxon>
        <taxon>Bacillati</taxon>
        <taxon>Actinomycetota</taxon>
        <taxon>Actinomycetes</taxon>
        <taxon>Micromonosporales</taxon>
        <taxon>Micromonosporaceae</taxon>
        <taxon>Actinoplanes</taxon>
    </lineage>
</organism>
<reference evidence="6" key="1">
    <citation type="submission" date="2020-11" db="EMBL/GenBank/DDBJ databases">
        <title>Isolation and identification of active actinomycetes.</title>
        <authorList>
            <person name="Sun X."/>
        </authorList>
    </citation>
    <scope>NUCLEOTIDE SEQUENCE</scope>
    <source>
        <strain evidence="6">NEAU-A11</strain>
    </source>
</reference>
<evidence type="ECO:0000256" key="2">
    <source>
        <dbReference type="ARBA" id="ARBA00022723"/>
    </source>
</evidence>
<dbReference type="RefSeq" id="WP_196415548.1">
    <property type="nucleotide sequence ID" value="NZ_JADQTO010000009.1"/>
</dbReference>
<protein>
    <submittedName>
        <fullName evidence="6">Matrixin family metalloprotease</fullName>
    </submittedName>
</protein>
<dbReference type="InterPro" id="IPR001818">
    <property type="entry name" value="Pept_M10_metallopeptidase"/>
</dbReference>
<dbReference type="Gene3D" id="3.40.390.10">
    <property type="entry name" value="Collagenase (Catalytic Domain)"/>
    <property type="match status" value="1"/>
</dbReference>
<evidence type="ECO:0000313" key="7">
    <source>
        <dbReference type="Proteomes" id="UP000598146"/>
    </source>
</evidence>
<name>A0A931FXN7_9ACTN</name>